<dbReference type="Proteomes" id="UP000537825">
    <property type="component" value="Unassembled WGS sequence"/>
</dbReference>
<sequence>MFHRLSPWILGAALLGMAGCSDEGETVDACVDNKVQKVSEKELSKRLKDGAYRGTCDLMENRVSFGDGYVQSIIHKNADGSVKAIGVTVDQAAMDTLPMLPHLPTNDGQTCWDMNNDGVTDPEKECNGGHERVLWFPKMKDVPFQWIMFNWQGRGHGPIGAFDKGHFDLHFFMQDFVTRNFIRTGPCGVYTDCNDYAKAIKDPPAPFYPTGFENQKGVSARMGNHLADIAESPFNGEPFTQAFVYGAYDGHITYFETVVEGGFAKSKPAEDCRPIKAPPAMEASGLYPTRYCFRYREDKKDYLMTLEDFEYRNAPN</sequence>
<dbReference type="AlphaFoldDB" id="A0A7X5BW82"/>
<comment type="caution">
    <text evidence="1">The sequence shown here is derived from an EMBL/GenBank/DDBJ whole genome shotgun (WGS) entry which is preliminary data.</text>
</comment>
<accession>A0A7X5BW82</accession>
<organism evidence="1 2">
    <name type="scientific">Corallococcus exiguus</name>
    <dbReference type="NCBI Taxonomy" id="83462"/>
    <lineage>
        <taxon>Bacteria</taxon>
        <taxon>Pseudomonadati</taxon>
        <taxon>Myxococcota</taxon>
        <taxon>Myxococcia</taxon>
        <taxon>Myxococcales</taxon>
        <taxon>Cystobacterineae</taxon>
        <taxon>Myxococcaceae</taxon>
        <taxon>Corallococcus</taxon>
    </lineage>
</organism>
<dbReference type="RefSeq" id="WP_139916369.1">
    <property type="nucleotide sequence ID" value="NZ_CBCSLE010000059.1"/>
</dbReference>
<evidence type="ECO:0000313" key="2">
    <source>
        <dbReference type="Proteomes" id="UP000537825"/>
    </source>
</evidence>
<dbReference type="GeneID" id="64078860"/>
<dbReference type="EMBL" id="JAAAPK010000019">
    <property type="protein sequence ID" value="NBC46230.1"/>
    <property type="molecule type" value="Genomic_DNA"/>
</dbReference>
<proteinExistence type="predicted"/>
<keyword evidence="2" id="KW-1185">Reference proteome</keyword>
<dbReference type="PROSITE" id="PS51257">
    <property type="entry name" value="PROKAR_LIPOPROTEIN"/>
    <property type="match status" value="1"/>
</dbReference>
<name>A0A7X5BW82_9BACT</name>
<gene>
    <name evidence="1" type="ORF">GTZ93_41230</name>
</gene>
<protein>
    <submittedName>
        <fullName evidence="1">Uncharacterized protein</fullName>
    </submittedName>
</protein>
<evidence type="ECO:0000313" key="1">
    <source>
        <dbReference type="EMBL" id="NBC46230.1"/>
    </source>
</evidence>
<reference evidence="1 2" key="1">
    <citation type="submission" date="2020-01" db="EMBL/GenBank/DDBJ databases">
        <title>The draft genome sequence of Corallococcus exiguus DSM 14696.</title>
        <authorList>
            <person name="Zhang X."/>
            <person name="Zhu H."/>
        </authorList>
    </citation>
    <scope>NUCLEOTIDE SEQUENCE [LARGE SCALE GENOMIC DNA]</scope>
    <source>
        <strain evidence="1 2">DSM 14696</strain>
    </source>
</reference>